<dbReference type="RefSeq" id="WP_008278232.1">
    <property type="nucleotide sequence ID" value="NZ_AAXW01000071.1"/>
</dbReference>
<reference evidence="1 2" key="1">
    <citation type="submission" date="2007-03" db="EMBL/GenBank/DDBJ databases">
        <authorList>
            <person name="Stal L."/>
            <person name="Ferriera S."/>
            <person name="Johnson J."/>
            <person name="Kravitz S."/>
            <person name="Beeson K."/>
            <person name="Sutton G."/>
            <person name="Rogers Y.-H."/>
            <person name="Friedman R."/>
            <person name="Frazier M."/>
            <person name="Venter J.C."/>
        </authorList>
    </citation>
    <scope>NUCLEOTIDE SEQUENCE [LARGE SCALE GENOMIC DNA]</scope>
    <source>
        <strain evidence="1 2">CCY0110</strain>
    </source>
</reference>
<gene>
    <name evidence="1" type="ORF">CY0110_12412</name>
</gene>
<protein>
    <submittedName>
        <fullName evidence="1">Uncharacterized protein</fullName>
    </submittedName>
</protein>
<sequence length="95" mass="9973">MKNGQGDTLLGVDMNQKIDPDDLIDGGTAWEALGEVQVTDDSLMVDLSDNANGYVIADAIRIEPVGVSVMSQSFVQISDSSSSENAFVPANVAVI</sequence>
<accession>A3IXX0</accession>
<dbReference type="AlphaFoldDB" id="A3IXX0"/>
<dbReference type="Proteomes" id="UP000003781">
    <property type="component" value="Unassembled WGS sequence"/>
</dbReference>
<evidence type="ECO:0000313" key="1">
    <source>
        <dbReference type="EMBL" id="EAZ88683.1"/>
    </source>
</evidence>
<dbReference type="EMBL" id="AAXW01000071">
    <property type="protein sequence ID" value="EAZ88683.1"/>
    <property type="molecule type" value="Genomic_DNA"/>
</dbReference>
<comment type="caution">
    <text evidence="1">The sequence shown here is derived from an EMBL/GenBank/DDBJ whole genome shotgun (WGS) entry which is preliminary data.</text>
</comment>
<keyword evidence="2" id="KW-1185">Reference proteome</keyword>
<organism evidence="1 2">
    <name type="scientific">Crocosphaera chwakensis CCY0110</name>
    <dbReference type="NCBI Taxonomy" id="391612"/>
    <lineage>
        <taxon>Bacteria</taxon>
        <taxon>Bacillati</taxon>
        <taxon>Cyanobacteriota</taxon>
        <taxon>Cyanophyceae</taxon>
        <taxon>Oscillatoriophycideae</taxon>
        <taxon>Chroococcales</taxon>
        <taxon>Aphanothecaceae</taxon>
        <taxon>Crocosphaera</taxon>
        <taxon>Crocosphaera chwakensis</taxon>
    </lineage>
</organism>
<proteinExistence type="predicted"/>
<evidence type="ECO:0000313" key="2">
    <source>
        <dbReference type="Proteomes" id="UP000003781"/>
    </source>
</evidence>
<name>A3IXX0_9CHRO</name>